<accession>A0A1D1UNK4</accession>
<keyword evidence="4" id="KW-1185">Reference proteome</keyword>
<name>A0A1D1UNK4_RAMVA</name>
<dbReference type="Gene3D" id="1.25.40.10">
    <property type="entry name" value="Tetratricopeptide repeat domain"/>
    <property type="match status" value="1"/>
</dbReference>
<dbReference type="SMART" id="SM00028">
    <property type="entry name" value="TPR"/>
    <property type="match status" value="3"/>
</dbReference>
<dbReference type="STRING" id="947166.A0A1D1UNK4"/>
<evidence type="ECO:0000256" key="2">
    <source>
        <dbReference type="SAM" id="MobiDB-lite"/>
    </source>
</evidence>
<evidence type="ECO:0000313" key="3">
    <source>
        <dbReference type="EMBL" id="GAU90110.1"/>
    </source>
</evidence>
<sequence length="468" mass="53707">MVLGQSTIWDLREDSRVFFIPTVDYFFACVKQAFIPSDHIPSLSHRKDPVDNYELKDLLRAVLLDIHPKEERIVLSISQKDMLENGPKVSLGLVTHEELPKYHRQTLRNPPKAGEDLTTYIQKQREFENPGFLDMMRGHLEIPTSTTSERWHSLLPGYCGKLILPEDRADQLTMAQSCRWSMKSVEDGVKRMKEGDYAAALEAFNKAVEMNKKNIEALVARGALFVKKEDYNRAIKDFEEALSMNRSHRNARKYLADTFYALGKRFESGEPERALTHYKEALRLDPNFTEAVEAEERLRLGDQDVIEIPIASAKEPEKPKFSTAEKLRRMLSDSSADKDKPSSKRPKRSHSRDDRSSERSRSRRRTPSSERSRKNRSTSGRCVSRSERRSPKRSYVSPVRSKVPQNSNGKCSAPKQEEVRLEKKVERMPTPKVAIDVDEVAAQLEAFRAAKKAQALATNKDIQKKTFR</sequence>
<dbReference type="Proteomes" id="UP000186922">
    <property type="component" value="Unassembled WGS sequence"/>
</dbReference>
<evidence type="ECO:0000256" key="1">
    <source>
        <dbReference type="PROSITE-ProRule" id="PRU00339"/>
    </source>
</evidence>
<dbReference type="AlphaFoldDB" id="A0A1D1UNK4"/>
<dbReference type="PANTHER" id="PTHR23184">
    <property type="entry name" value="TETRATRICOPEPTIDE REPEAT PROTEIN 14"/>
    <property type="match status" value="1"/>
</dbReference>
<feature type="compositionally biased region" description="Basic and acidic residues" evidence="2">
    <location>
        <begin position="316"/>
        <end position="342"/>
    </location>
</feature>
<comment type="caution">
    <text evidence="3">The sequence shown here is derived from an EMBL/GenBank/DDBJ whole genome shotgun (WGS) entry which is preliminary data.</text>
</comment>
<dbReference type="Pfam" id="PF13181">
    <property type="entry name" value="TPR_8"/>
    <property type="match status" value="2"/>
</dbReference>
<dbReference type="InterPro" id="IPR039190">
    <property type="entry name" value="TTC14"/>
</dbReference>
<dbReference type="PANTHER" id="PTHR23184:SF9">
    <property type="entry name" value="TETRATRICOPEPTIDE REPEAT PROTEIN 14"/>
    <property type="match status" value="1"/>
</dbReference>
<dbReference type="InterPro" id="IPR019734">
    <property type="entry name" value="TPR_rpt"/>
</dbReference>
<organism evidence="3 4">
    <name type="scientific">Ramazzottius varieornatus</name>
    <name type="common">Water bear</name>
    <name type="synonym">Tardigrade</name>
    <dbReference type="NCBI Taxonomy" id="947166"/>
    <lineage>
        <taxon>Eukaryota</taxon>
        <taxon>Metazoa</taxon>
        <taxon>Ecdysozoa</taxon>
        <taxon>Tardigrada</taxon>
        <taxon>Eutardigrada</taxon>
        <taxon>Parachela</taxon>
        <taxon>Hypsibioidea</taxon>
        <taxon>Ramazzottiidae</taxon>
        <taxon>Ramazzottius</taxon>
    </lineage>
</organism>
<feature type="repeat" description="TPR" evidence="1">
    <location>
        <begin position="215"/>
        <end position="248"/>
    </location>
</feature>
<feature type="repeat" description="TPR" evidence="1">
    <location>
        <begin position="256"/>
        <end position="288"/>
    </location>
</feature>
<protein>
    <submittedName>
        <fullName evidence="3">Uncharacterized protein</fullName>
    </submittedName>
</protein>
<dbReference type="SUPFAM" id="SSF48452">
    <property type="entry name" value="TPR-like"/>
    <property type="match status" value="1"/>
</dbReference>
<dbReference type="OrthoDB" id="1914839at2759"/>
<dbReference type="PROSITE" id="PS50005">
    <property type="entry name" value="TPR"/>
    <property type="match status" value="3"/>
</dbReference>
<feature type="compositionally biased region" description="Basic and acidic residues" evidence="2">
    <location>
        <begin position="415"/>
        <end position="427"/>
    </location>
</feature>
<feature type="repeat" description="TPR" evidence="1">
    <location>
        <begin position="181"/>
        <end position="214"/>
    </location>
</feature>
<feature type="compositionally biased region" description="Basic and acidic residues" evidence="2">
    <location>
        <begin position="351"/>
        <end position="360"/>
    </location>
</feature>
<proteinExistence type="predicted"/>
<dbReference type="EMBL" id="BDGG01000001">
    <property type="protein sequence ID" value="GAU90110.1"/>
    <property type="molecule type" value="Genomic_DNA"/>
</dbReference>
<dbReference type="InterPro" id="IPR011990">
    <property type="entry name" value="TPR-like_helical_dom_sf"/>
</dbReference>
<gene>
    <name evidence="3" type="primary">RvY_02576-1</name>
    <name evidence="3" type="synonym">RvY_02576.1</name>
    <name evidence="3" type="ORF">RvY_02576</name>
</gene>
<keyword evidence="1" id="KW-0802">TPR repeat</keyword>
<feature type="region of interest" description="Disordered" evidence="2">
    <location>
        <begin position="316"/>
        <end position="427"/>
    </location>
</feature>
<reference evidence="3 4" key="1">
    <citation type="journal article" date="2016" name="Nat. Commun.">
        <title>Extremotolerant tardigrade genome and improved radiotolerance of human cultured cells by tardigrade-unique protein.</title>
        <authorList>
            <person name="Hashimoto T."/>
            <person name="Horikawa D.D."/>
            <person name="Saito Y."/>
            <person name="Kuwahara H."/>
            <person name="Kozuka-Hata H."/>
            <person name="Shin-I T."/>
            <person name="Minakuchi Y."/>
            <person name="Ohishi K."/>
            <person name="Motoyama A."/>
            <person name="Aizu T."/>
            <person name="Enomoto A."/>
            <person name="Kondo K."/>
            <person name="Tanaka S."/>
            <person name="Hara Y."/>
            <person name="Koshikawa S."/>
            <person name="Sagara H."/>
            <person name="Miura T."/>
            <person name="Yokobori S."/>
            <person name="Miyagawa K."/>
            <person name="Suzuki Y."/>
            <person name="Kubo T."/>
            <person name="Oyama M."/>
            <person name="Kohara Y."/>
            <person name="Fujiyama A."/>
            <person name="Arakawa K."/>
            <person name="Katayama T."/>
            <person name="Toyoda A."/>
            <person name="Kunieda T."/>
        </authorList>
    </citation>
    <scope>NUCLEOTIDE SEQUENCE [LARGE SCALE GENOMIC DNA]</scope>
    <source>
        <strain evidence="3 4">YOKOZUNA-1</strain>
    </source>
</reference>
<evidence type="ECO:0000313" key="4">
    <source>
        <dbReference type="Proteomes" id="UP000186922"/>
    </source>
</evidence>